<dbReference type="OrthoDB" id="6424041at2759"/>
<comment type="caution">
    <text evidence="2">The sequence shown here is derived from an EMBL/GenBank/DDBJ whole genome shotgun (WGS) entry which is preliminary data.</text>
</comment>
<evidence type="ECO:0000313" key="2">
    <source>
        <dbReference type="EMBL" id="GBN49758.1"/>
    </source>
</evidence>
<dbReference type="Gene3D" id="2.40.70.10">
    <property type="entry name" value="Acid Proteases"/>
    <property type="match status" value="1"/>
</dbReference>
<evidence type="ECO:0000313" key="3">
    <source>
        <dbReference type="Proteomes" id="UP000499080"/>
    </source>
</evidence>
<dbReference type="InterPro" id="IPR005312">
    <property type="entry name" value="DUF1759"/>
</dbReference>
<dbReference type="InterPro" id="IPR008042">
    <property type="entry name" value="Retrotrans_Pao"/>
</dbReference>
<gene>
    <name evidence="2" type="ORF">AVEN_113062_1</name>
</gene>
<sequence>MEEEIEDLQVKFKILLTKYCKADNADNVPMTVHKPKLKIPDLPLPEFTGKYEEYESFKTQFMSIIGNNESLNDNQKCCYLKASLKGDAKLIESTQDTFQSLLSELDARYQNKRAVIDTLIKNVLPVGKANDSPRQLRNLVDIIKRNLRALENLKLSRNNLSDALLVHILEGKIDSESQKLFQMEDKSSEILSLDCFIEDRARILEGISQNCTTTVNSNSNKQFVKPKQNFSRPKSLIVNSHNKIFIRNKENKFVPVRAILDSASEINIISSDCANFLGLKKEKLFLPVSGICGSTQNASRKVTTSLSNLNGNYQWVIELMVLPKITDFSPATRLDVSNLKIPENIQLADETFYIPQKVDLLLGCELFFEFIKADKIRLNDSRLILQDTCFGYIVAGSTEPNSQINNATSHCILSRGMDTLDKTLRSFWEIDNVTCDSSPISKELNYCNEHYEKTHYRNSEGRYVVQMPFKPEIEKISLGDSYQMASKRLDNLWKRLNRDPTMKFLYSEFLREYKNLNHMEEITNCNHSNDGYFLPHQGVLRPSSITTKLRVVFDASAKTTTGYSLNDLLCAGGVLQDDLFSILTRFRKHQYAFTADISKMFRQIEINPSQRKYQKILWKEGPEENVFALKTVTYGTTSAPFLATRTLQQLAKDERENFPIASKVLLEDFYIDDCLSGASDINQFMALKKELGELLLRGGMTLHKWCSSASSESDLYPFNYCEKQSTVKTLGMMWNNCEDAFLFDISTSSTTEFTKRNVLSQIARLFDPLGLLGPVISKAKIFLQRLWLLQIDWSQKLPSDIAQEWSSFIASLSYVKNIKKPRFVLRPNPKEIILHGFSDASEKAYGAVINLQSVCDPSDNNNFLLCSKSRVAPIKSVTIPRLELAACLLLAQLTRKVLNALKLKIDQVLLWSDSTVALSWIDTPPHLLKTFVSNRVAQIQELTKEYHWSHITSKNNLADLLSRGIDAQFLVNNQFWFQEPDSFNSLNSETELNQSDKNYLSEFKSKDSVCLTVKTYALFDDVICVSNNFQKLIRIISLIFRFINKCKKNSKECGAPSKTERQNA</sequence>
<dbReference type="PANTHER" id="PTHR47331">
    <property type="entry name" value="PHD-TYPE DOMAIN-CONTAINING PROTEIN"/>
    <property type="match status" value="1"/>
</dbReference>
<keyword evidence="3" id="KW-1185">Reference proteome</keyword>
<name>A0A4Y2PCP0_ARAVE</name>
<feature type="non-terminal residue" evidence="2">
    <location>
        <position position="1064"/>
    </location>
</feature>
<dbReference type="InterPro" id="IPR000477">
    <property type="entry name" value="RT_dom"/>
</dbReference>
<organism evidence="2 3">
    <name type="scientific">Araneus ventricosus</name>
    <name type="common">Orbweaver spider</name>
    <name type="synonym">Epeira ventricosa</name>
    <dbReference type="NCBI Taxonomy" id="182803"/>
    <lineage>
        <taxon>Eukaryota</taxon>
        <taxon>Metazoa</taxon>
        <taxon>Ecdysozoa</taxon>
        <taxon>Arthropoda</taxon>
        <taxon>Chelicerata</taxon>
        <taxon>Arachnida</taxon>
        <taxon>Araneae</taxon>
        <taxon>Araneomorphae</taxon>
        <taxon>Entelegynae</taxon>
        <taxon>Araneoidea</taxon>
        <taxon>Araneidae</taxon>
        <taxon>Araneus</taxon>
    </lineage>
</organism>
<dbReference type="AlphaFoldDB" id="A0A4Y2PCP0"/>
<dbReference type="PANTHER" id="PTHR47331:SF5">
    <property type="entry name" value="RIBONUCLEASE H"/>
    <property type="match status" value="1"/>
</dbReference>
<dbReference type="Pfam" id="PF03564">
    <property type="entry name" value="DUF1759"/>
    <property type="match status" value="1"/>
</dbReference>
<dbReference type="InterPro" id="IPR043502">
    <property type="entry name" value="DNA/RNA_pol_sf"/>
</dbReference>
<dbReference type="EMBL" id="BGPR01132745">
    <property type="protein sequence ID" value="GBN49758.1"/>
    <property type="molecule type" value="Genomic_DNA"/>
</dbReference>
<dbReference type="InterPro" id="IPR021109">
    <property type="entry name" value="Peptidase_aspartic_dom_sf"/>
</dbReference>
<accession>A0A4Y2PCP0</accession>
<dbReference type="Pfam" id="PF05380">
    <property type="entry name" value="Peptidase_A17"/>
    <property type="match status" value="1"/>
</dbReference>
<dbReference type="GO" id="GO:0071897">
    <property type="term" value="P:DNA biosynthetic process"/>
    <property type="evidence" value="ECO:0007669"/>
    <property type="project" value="UniProtKB-ARBA"/>
</dbReference>
<proteinExistence type="predicted"/>
<evidence type="ECO:0000259" key="1">
    <source>
        <dbReference type="Pfam" id="PF00078"/>
    </source>
</evidence>
<reference evidence="2 3" key="1">
    <citation type="journal article" date="2019" name="Sci. Rep.">
        <title>Orb-weaving spider Araneus ventricosus genome elucidates the spidroin gene catalogue.</title>
        <authorList>
            <person name="Kono N."/>
            <person name="Nakamura H."/>
            <person name="Ohtoshi R."/>
            <person name="Moran D.A.P."/>
            <person name="Shinohara A."/>
            <person name="Yoshida Y."/>
            <person name="Fujiwara M."/>
            <person name="Mori M."/>
            <person name="Tomita M."/>
            <person name="Arakawa K."/>
        </authorList>
    </citation>
    <scope>NUCLEOTIDE SEQUENCE [LARGE SCALE GENOMIC DNA]</scope>
</reference>
<protein>
    <recommendedName>
        <fullName evidence="1">Reverse transcriptase domain-containing protein</fullName>
    </recommendedName>
</protein>
<feature type="domain" description="Reverse transcriptase" evidence="1">
    <location>
        <begin position="581"/>
        <end position="732"/>
    </location>
</feature>
<dbReference type="Pfam" id="PF00078">
    <property type="entry name" value="RVT_1"/>
    <property type="match status" value="1"/>
</dbReference>
<dbReference type="SUPFAM" id="SSF56672">
    <property type="entry name" value="DNA/RNA polymerases"/>
    <property type="match status" value="1"/>
</dbReference>
<dbReference type="Proteomes" id="UP000499080">
    <property type="component" value="Unassembled WGS sequence"/>
</dbReference>